<dbReference type="Proteomes" id="UP000799766">
    <property type="component" value="Unassembled WGS sequence"/>
</dbReference>
<feature type="transmembrane region" description="Helical" evidence="1">
    <location>
        <begin position="92"/>
        <end position="112"/>
    </location>
</feature>
<evidence type="ECO:0000256" key="1">
    <source>
        <dbReference type="SAM" id="Phobius"/>
    </source>
</evidence>
<gene>
    <name evidence="2" type="ORF">BDY21DRAFT_328532</name>
</gene>
<feature type="transmembrane region" description="Helical" evidence="1">
    <location>
        <begin position="21"/>
        <end position="43"/>
    </location>
</feature>
<reference evidence="2" key="1">
    <citation type="journal article" date="2020" name="Stud. Mycol.">
        <title>101 Dothideomycetes genomes: a test case for predicting lifestyles and emergence of pathogens.</title>
        <authorList>
            <person name="Haridas S."/>
            <person name="Albert R."/>
            <person name="Binder M."/>
            <person name="Bloem J."/>
            <person name="Labutti K."/>
            <person name="Salamov A."/>
            <person name="Andreopoulos B."/>
            <person name="Baker S."/>
            <person name="Barry K."/>
            <person name="Bills G."/>
            <person name="Bluhm B."/>
            <person name="Cannon C."/>
            <person name="Castanera R."/>
            <person name="Culley D."/>
            <person name="Daum C."/>
            <person name="Ezra D."/>
            <person name="Gonzalez J."/>
            <person name="Henrissat B."/>
            <person name="Kuo A."/>
            <person name="Liang C."/>
            <person name="Lipzen A."/>
            <person name="Lutzoni F."/>
            <person name="Magnuson J."/>
            <person name="Mondo S."/>
            <person name="Nolan M."/>
            <person name="Ohm R."/>
            <person name="Pangilinan J."/>
            <person name="Park H.-J."/>
            <person name="Ramirez L."/>
            <person name="Alfaro M."/>
            <person name="Sun H."/>
            <person name="Tritt A."/>
            <person name="Yoshinaga Y."/>
            <person name="Zwiers L.-H."/>
            <person name="Turgeon B."/>
            <person name="Goodwin S."/>
            <person name="Spatafora J."/>
            <person name="Crous P."/>
            <person name="Grigoriev I."/>
        </authorList>
    </citation>
    <scope>NUCLEOTIDE SEQUENCE</scope>
    <source>
        <strain evidence="2">ATCC 16933</strain>
    </source>
</reference>
<keyword evidence="1" id="KW-0812">Transmembrane</keyword>
<feature type="transmembrane region" description="Helical" evidence="1">
    <location>
        <begin position="55"/>
        <end position="80"/>
    </location>
</feature>
<keyword evidence="1" id="KW-1133">Transmembrane helix</keyword>
<accession>A0A6A6NNG2</accession>
<evidence type="ECO:0008006" key="4">
    <source>
        <dbReference type="Google" id="ProtNLM"/>
    </source>
</evidence>
<dbReference type="PANTHER" id="PTHR39608">
    <property type="entry name" value="INTEGRAL MEMBRANE PROTEIN (AFU_ORTHOLOGUE AFUA_5G08640)"/>
    <property type="match status" value="1"/>
</dbReference>
<dbReference type="EMBL" id="MU001702">
    <property type="protein sequence ID" value="KAF2452904.1"/>
    <property type="molecule type" value="Genomic_DNA"/>
</dbReference>
<name>A0A6A6NNG2_9PEZI</name>
<dbReference type="OrthoDB" id="5344006at2759"/>
<keyword evidence="3" id="KW-1185">Reference proteome</keyword>
<feature type="transmembrane region" description="Helical" evidence="1">
    <location>
        <begin position="140"/>
        <end position="163"/>
    </location>
</feature>
<dbReference type="AlphaFoldDB" id="A0A6A6NNG2"/>
<evidence type="ECO:0000313" key="2">
    <source>
        <dbReference type="EMBL" id="KAF2452904.1"/>
    </source>
</evidence>
<proteinExistence type="predicted"/>
<evidence type="ECO:0000313" key="3">
    <source>
        <dbReference type="Proteomes" id="UP000799766"/>
    </source>
</evidence>
<sequence length="222" mass="24501">MLSGIRRTRTAPSSYPRIPFHGLRVAQFLASAVVGAVMCYFIWHLKHEGWSVPWTFIIVGFPLITVSILSVLALIFTFFMHILTGLHPRLNLFINTVLLILWGLGFGLLAWWSSGTLRDACDVKHWHDGTGMMVCRVYKALFAFSLLGVVSTVLSALLDVHVFRRMTARGKYNQMPSGVAASGGKRGIPMFGTPAGGRNSYAVPEGQFDYDTGYHGAGGRQH</sequence>
<dbReference type="PANTHER" id="PTHR39608:SF1">
    <property type="entry name" value="INTEGRAL MEMBRANE PROTEIN (AFU_ORTHOLOGUE AFUA_5G08640)"/>
    <property type="match status" value="1"/>
</dbReference>
<protein>
    <recommendedName>
        <fullName evidence="4">MARVEL domain-containing protein</fullName>
    </recommendedName>
</protein>
<organism evidence="2 3">
    <name type="scientific">Lineolata rhizophorae</name>
    <dbReference type="NCBI Taxonomy" id="578093"/>
    <lineage>
        <taxon>Eukaryota</taxon>
        <taxon>Fungi</taxon>
        <taxon>Dikarya</taxon>
        <taxon>Ascomycota</taxon>
        <taxon>Pezizomycotina</taxon>
        <taxon>Dothideomycetes</taxon>
        <taxon>Dothideomycetes incertae sedis</taxon>
        <taxon>Lineolatales</taxon>
        <taxon>Lineolataceae</taxon>
        <taxon>Lineolata</taxon>
    </lineage>
</organism>
<keyword evidence="1" id="KW-0472">Membrane</keyword>